<dbReference type="PROSITE" id="PS51257">
    <property type="entry name" value="PROKAR_LIPOPROTEIN"/>
    <property type="match status" value="1"/>
</dbReference>
<dbReference type="PANTHER" id="PTHR37953:SF1">
    <property type="entry name" value="UPF0127 PROTEIN MJ1496"/>
    <property type="match status" value="1"/>
</dbReference>
<dbReference type="Proteomes" id="UP000320386">
    <property type="component" value="Chromosome"/>
</dbReference>
<dbReference type="InterPro" id="IPR038695">
    <property type="entry name" value="Saro_0823-like_sf"/>
</dbReference>
<dbReference type="InterPro" id="IPR003795">
    <property type="entry name" value="DUF192"/>
</dbReference>
<feature type="chain" id="PRO_5021944102" description="DUF192 domain-containing protein" evidence="1">
    <location>
        <begin position="17"/>
        <end position="168"/>
    </location>
</feature>
<proteinExistence type="predicted"/>
<dbReference type="Gene3D" id="2.60.120.1140">
    <property type="entry name" value="Protein of unknown function DUF192"/>
    <property type="match status" value="1"/>
</dbReference>
<protein>
    <recommendedName>
        <fullName evidence="4">DUF192 domain-containing protein</fullName>
    </recommendedName>
</protein>
<feature type="signal peptide" evidence="1">
    <location>
        <begin position="1"/>
        <end position="16"/>
    </location>
</feature>
<evidence type="ECO:0000256" key="1">
    <source>
        <dbReference type="SAM" id="SignalP"/>
    </source>
</evidence>
<sequence precursor="true">MAARALTILLITTLFAAGCDPAPKSPEQIRQAIADADIQPVTINGKTFNLEIAATHDKRVQGLSDRESIADDGGMIFVFKAPARRAFVMRRCLVPIDILFLDPDGTIVRSHAMKVEPYDRSELALKRYNSRWPAQFAIELQGGMIEKLGIEDGQTIDLPLDKLKALAE</sequence>
<accession>A0A518BWL9</accession>
<reference evidence="2 3" key="1">
    <citation type="submission" date="2019-02" db="EMBL/GenBank/DDBJ databases">
        <title>Deep-cultivation of Planctomycetes and their phenomic and genomic characterization uncovers novel biology.</title>
        <authorList>
            <person name="Wiegand S."/>
            <person name="Jogler M."/>
            <person name="Boedeker C."/>
            <person name="Pinto D."/>
            <person name="Vollmers J."/>
            <person name="Rivas-Marin E."/>
            <person name="Kohn T."/>
            <person name="Peeters S.H."/>
            <person name="Heuer A."/>
            <person name="Rast P."/>
            <person name="Oberbeckmann S."/>
            <person name="Bunk B."/>
            <person name="Jeske O."/>
            <person name="Meyerdierks A."/>
            <person name="Storesund J.E."/>
            <person name="Kallscheuer N."/>
            <person name="Luecker S."/>
            <person name="Lage O.M."/>
            <person name="Pohl T."/>
            <person name="Merkel B.J."/>
            <person name="Hornburger P."/>
            <person name="Mueller R.-W."/>
            <person name="Bruemmer F."/>
            <person name="Labrenz M."/>
            <person name="Spormann A.M."/>
            <person name="Op den Camp H."/>
            <person name="Overmann J."/>
            <person name="Amann R."/>
            <person name="Jetten M.S.M."/>
            <person name="Mascher T."/>
            <person name="Medema M.H."/>
            <person name="Devos D.P."/>
            <person name="Kaster A.-K."/>
            <person name="Ovreas L."/>
            <person name="Rohde M."/>
            <person name="Galperin M.Y."/>
            <person name="Jogler C."/>
        </authorList>
    </citation>
    <scope>NUCLEOTIDE SEQUENCE [LARGE SCALE GENOMIC DNA]</scope>
    <source>
        <strain evidence="2 3">Pan265</strain>
    </source>
</reference>
<dbReference type="RefSeq" id="WP_236254762.1">
    <property type="nucleotide sequence ID" value="NZ_CP036280.1"/>
</dbReference>
<evidence type="ECO:0000313" key="3">
    <source>
        <dbReference type="Proteomes" id="UP000320386"/>
    </source>
</evidence>
<organism evidence="2 3">
    <name type="scientific">Mucisphaera calidilacus</name>
    <dbReference type="NCBI Taxonomy" id="2527982"/>
    <lineage>
        <taxon>Bacteria</taxon>
        <taxon>Pseudomonadati</taxon>
        <taxon>Planctomycetota</taxon>
        <taxon>Phycisphaerae</taxon>
        <taxon>Phycisphaerales</taxon>
        <taxon>Phycisphaeraceae</taxon>
        <taxon>Mucisphaera</taxon>
    </lineage>
</organism>
<keyword evidence="3" id="KW-1185">Reference proteome</keyword>
<dbReference type="PANTHER" id="PTHR37953">
    <property type="entry name" value="UPF0127 PROTEIN MJ1496"/>
    <property type="match status" value="1"/>
</dbReference>
<gene>
    <name evidence="2" type="ORF">Pan265_12160</name>
</gene>
<dbReference type="EMBL" id="CP036280">
    <property type="protein sequence ID" value="QDU71367.1"/>
    <property type="molecule type" value="Genomic_DNA"/>
</dbReference>
<dbReference type="AlphaFoldDB" id="A0A518BWL9"/>
<dbReference type="KEGG" id="mcad:Pan265_12160"/>
<evidence type="ECO:0008006" key="4">
    <source>
        <dbReference type="Google" id="ProtNLM"/>
    </source>
</evidence>
<evidence type="ECO:0000313" key="2">
    <source>
        <dbReference type="EMBL" id="QDU71367.1"/>
    </source>
</evidence>
<keyword evidence="1" id="KW-0732">Signal</keyword>
<dbReference type="Pfam" id="PF02643">
    <property type="entry name" value="DUF192"/>
    <property type="match status" value="1"/>
</dbReference>
<name>A0A518BWL9_9BACT</name>